<keyword evidence="10" id="KW-0472">Membrane</keyword>
<dbReference type="InterPro" id="IPR017972">
    <property type="entry name" value="Cyt_P450_CS"/>
</dbReference>
<comment type="cofactor">
    <cofactor evidence="1 11">
        <name>heme</name>
        <dbReference type="ChEBI" id="CHEBI:30413"/>
    </cofactor>
</comment>
<dbReference type="InterPro" id="IPR001128">
    <property type="entry name" value="Cyt_P450"/>
</dbReference>
<dbReference type="Pfam" id="PF00067">
    <property type="entry name" value="p450"/>
    <property type="match status" value="1"/>
</dbReference>
<comment type="similarity">
    <text evidence="3 12">Belongs to the cytochrome P450 family.</text>
</comment>
<evidence type="ECO:0000256" key="5">
    <source>
        <dbReference type="ARBA" id="ARBA00022692"/>
    </source>
</evidence>
<evidence type="ECO:0000256" key="3">
    <source>
        <dbReference type="ARBA" id="ARBA00010617"/>
    </source>
</evidence>
<dbReference type="GO" id="GO:0016705">
    <property type="term" value="F:oxidoreductase activity, acting on paired donors, with incorporation or reduction of molecular oxygen"/>
    <property type="evidence" value="ECO:0007669"/>
    <property type="project" value="InterPro"/>
</dbReference>
<comment type="subcellular location">
    <subcellularLocation>
        <location evidence="2">Membrane</location>
    </subcellularLocation>
</comment>
<comment type="caution">
    <text evidence="13">The sequence shown here is derived from an EMBL/GenBank/DDBJ whole genome shotgun (WGS) entry which is preliminary data.</text>
</comment>
<dbReference type="GO" id="GO:0016020">
    <property type="term" value="C:membrane"/>
    <property type="evidence" value="ECO:0007669"/>
    <property type="project" value="UniProtKB-SubCell"/>
</dbReference>
<dbReference type="GO" id="GO:0020037">
    <property type="term" value="F:heme binding"/>
    <property type="evidence" value="ECO:0007669"/>
    <property type="project" value="InterPro"/>
</dbReference>
<evidence type="ECO:0008006" key="15">
    <source>
        <dbReference type="Google" id="ProtNLM"/>
    </source>
</evidence>
<keyword evidence="14" id="KW-1185">Reference proteome</keyword>
<evidence type="ECO:0000256" key="4">
    <source>
        <dbReference type="ARBA" id="ARBA00022617"/>
    </source>
</evidence>
<dbReference type="PANTHER" id="PTHR46206">
    <property type="entry name" value="CYTOCHROME P450"/>
    <property type="match status" value="1"/>
</dbReference>
<dbReference type="Proteomes" id="UP001206595">
    <property type="component" value="Unassembled WGS sequence"/>
</dbReference>
<dbReference type="RefSeq" id="XP_051441312.1">
    <property type="nucleotide sequence ID" value="XM_051591705.1"/>
</dbReference>
<dbReference type="SUPFAM" id="SSF48264">
    <property type="entry name" value="Cytochrome P450"/>
    <property type="match status" value="1"/>
</dbReference>
<feature type="binding site" description="axial binding residue" evidence="11">
    <location>
        <position position="470"/>
    </location>
    <ligand>
        <name>heme</name>
        <dbReference type="ChEBI" id="CHEBI:30413"/>
    </ligand>
    <ligandPart>
        <name>Fe</name>
        <dbReference type="ChEBI" id="CHEBI:18248"/>
    </ligandPart>
</feature>
<evidence type="ECO:0000256" key="1">
    <source>
        <dbReference type="ARBA" id="ARBA00001971"/>
    </source>
</evidence>
<dbReference type="PANTHER" id="PTHR46206:SF5">
    <property type="entry name" value="P450, PUTATIVE (EUROFUNG)-RELATED"/>
    <property type="match status" value="1"/>
</dbReference>
<keyword evidence="9 12" id="KW-0503">Monooxygenase</keyword>
<dbReference type="CDD" id="cd11041">
    <property type="entry name" value="CYP503A1-like"/>
    <property type="match status" value="1"/>
</dbReference>
<evidence type="ECO:0000256" key="7">
    <source>
        <dbReference type="ARBA" id="ARBA00022989"/>
    </source>
</evidence>
<keyword evidence="8 11" id="KW-0408">Iron</keyword>
<evidence type="ECO:0000313" key="14">
    <source>
        <dbReference type="Proteomes" id="UP001206595"/>
    </source>
</evidence>
<dbReference type="InterPro" id="IPR002403">
    <property type="entry name" value="Cyt_P450_E_grp-IV"/>
</dbReference>
<organism evidence="13 14">
    <name type="scientific">Umbelopsis ramanniana AG</name>
    <dbReference type="NCBI Taxonomy" id="1314678"/>
    <lineage>
        <taxon>Eukaryota</taxon>
        <taxon>Fungi</taxon>
        <taxon>Fungi incertae sedis</taxon>
        <taxon>Mucoromycota</taxon>
        <taxon>Mucoromycotina</taxon>
        <taxon>Umbelopsidomycetes</taxon>
        <taxon>Umbelopsidales</taxon>
        <taxon>Umbelopsidaceae</taxon>
        <taxon>Umbelopsis</taxon>
    </lineage>
</organism>
<evidence type="ECO:0000256" key="12">
    <source>
        <dbReference type="RuleBase" id="RU000461"/>
    </source>
</evidence>
<evidence type="ECO:0000313" key="13">
    <source>
        <dbReference type="EMBL" id="KAI8576308.1"/>
    </source>
</evidence>
<sequence>MNNNINEVIEHISHRVQNILKDPPSPVLSVSAAVAATWAIWRLTLTRRKANTPPIVPYNIPFIGNGLDLSKDPRKFIDKCKKRYGPIFQITTFGKTMVVVTGPYIQECFRLGDKYLDFNEGVEDFLPLQRILNISYDKQKRQEVKHENENKSPIVKAVRNNFKSHQLKIFEDRMQYAVDRGLELDIHFEPGAKSTTLEIDAVQHMVGRISALLFAGREVGESEELITAMATYAQSIFKAAIAYTSLPANLADFVTKNYLDISDQIDITMKHITPVLTKVKEQEEKEGQMDPDFFMHMMLHMPNADGSQPTPEEAGFWLQDISFASIHTTSLFTTWALHLLSDRPDIQELIRQETEAAKKKHGVLTPAVVKDMPIIDSIFRETLRLNSDYIGINHKAMQDTVLSNGIIIPKGKSVGMAVDDVHNDPTIQHVGENNIPLTEMDPRRFVSRKTKKSTSVGLDLLSFGLGYHACPGRYLASQEICYLLAKILEDYDISPDTKDGKRAPNRVAMGFLQLTPAKGVVLTKRS</sequence>
<keyword evidence="4 11" id="KW-0349">Heme</keyword>
<dbReference type="InterPro" id="IPR036396">
    <property type="entry name" value="Cyt_P450_sf"/>
</dbReference>
<proteinExistence type="inferred from homology"/>
<evidence type="ECO:0000256" key="6">
    <source>
        <dbReference type="ARBA" id="ARBA00022723"/>
    </source>
</evidence>
<dbReference type="GeneID" id="75917048"/>
<evidence type="ECO:0000256" key="9">
    <source>
        <dbReference type="ARBA" id="ARBA00023033"/>
    </source>
</evidence>
<protein>
    <recommendedName>
        <fullName evidence="15">Cytochrome P450</fullName>
    </recommendedName>
</protein>
<dbReference type="AlphaFoldDB" id="A0AAD5E365"/>
<evidence type="ECO:0000256" key="8">
    <source>
        <dbReference type="ARBA" id="ARBA00023004"/>
    </source>
</evidence>
<keyword evidence="6 11" id="KW-0479">Metal-binding</keyword>
<dbReference type="PROSITE" id="PS00086">
    <property type="entry name" value="CYTOCHROME_P450"/>
    <property type="match status" value="1"/>
</dbReference>
<gene>
    <name evidence="13" type="ORF">K450DRAFT_257633</name>
</gene>
<keyword evidence="5" id="KW-0812">Transmembrane</keyword>
<dbReference type="GO" id="GO:0004497">
    <property type="term" value="F:monooxygenase activity"/>
    <property type="evidence" value="ECO:0007669"/>
    <property type="project" value="UniProtKB-KW"/>
</dbReference>
<keyword evidence="7" id="KW-1133">Transmembrane helix</keyword>
<dbReference type="EMBL" id="MU620958">
    <property type="protein sequence ID" value="KAI8576308.1"/>
    <property type="molecule type" value="Genomic_DNA"/>
</dbReference>
<evidence type="ECO:0000256" key="10">
    <source>
        <dbReference type="ARBA" id="ARBA00023136"/>
    </source>
</evidence>
<dbReference type="PRINTS" id="PR00465">
    <property type="entry name" value="EP450IV"/>
</dbReference>
<keyword evidence="12" id="KW-0560">Oxidoreductase</keyword>
<dbReference type="Gene3D" id="1.10.630.10">
    <property type="entry name" value="Cytochrome P450"/>
    <property type="match status" value="1"/>
</dbReference>
<evidence type="ECO:0000256" key="2">
    <source>
        <dbReference type="ARBA" id="ARBA00004370"/>
    </source>
</evidence>
<reference evidence="13" key="2">
    <citation type="journal article" date="2022" name="Proc. Natl. Acad. Sci. U.S.A.">
        <title>Diploid-dominant life cycles characterize the early evolution of Fungi.</title>
        <authorList>
            <person name="Amses K.R."/>
            <person name="Simmons D.R."/>
            <person name="Longcore J.E."/>
            <person name="Mondo S.J."/>
            <person name="Seto K."/>
            <person name="Jeronimo G.H."/>
            <person name="Bonds A.E."/>
            <person name="Quandt C.A."/>
            <person name="Davis W.J."/>
            <person name="Chang Y."/>
            <person name="Federici B.A."/>
            <person name="Kuo A."/>
            <person name="LaButti K."/>
            <person name="Pangilinan J."/>
            <person name="Andreopoulos W."/>
            <person name="Tritt A."/>
            <person name="Riley R."/>
            <person name="Hundley H."/>
            <person name="Johnson J."/>
            <person name="Lipzen A."/>
            <person name="Barry K."/>
            <person name="Lang B.F."/>
            <person name="Cuomo C.A."/>
            <person name="Buchler N.E."/>
            <person name="Grigoriev I.V."/>
            <person name="Spatafora J.W."/>
            <person name="Stajich J.E."/>
            <person name="James T.Y."/>
        </authorList>
    </citation>
    <scope>NUCLEOTIDE SEQUENCE</scope>
    <source>
        <strain evidence="13">AG</strain>
    </source>
</reference>
<reference evidence="13" key="1">
    <citation type="submission" date="2021-06" db="EMBL/GenBank/DDBJ databases">
        <authorList>
            <consortium name="DOE Joint Genome Institute"/>
            <person name="Mondo S.J."/>
            <person name="Amses K.R."/>
            <person name="Simmons D.R."/>
            <person name="Longcore J.E."/>
            <person name="Seto K."/>
            <person name="Alves G.H."/>
            <person name="Bonds A.E."/>
            <person name="Quandt C.A."/>
            <person name="Davis W.J."/>
            <person name="Chang Y."/>
            <person name="Letcher P.M."/>
            <person name="Powell M.J."/>
            <person name="Kuo A."/>
            <person name="Labutti K."/>
            <person name="Pangilinan J."/>
            <person name="Andreopoulos W."/>
            <person name="Tritt A."/>
            <person name="Riley R."/>
            <person name="Hundley H."/>
            <person name="Johnson J."/>
            <person name="Lipzen A."/>
            <person name="Barry K."/>
            <person name="Berbee M.L."/>
            <person name="Buchler N.E."/>
            <person name="Grigoriev I.V."/>
            <person name="Spatafora J.W."/>
            <person name="Stajich J.E."/>
            <person name="James T.Y."/>
        </authorList>
    </citation>
    <scope>NUCLEOTIDE SEQUENCE</scope>
    <source>
        <strain evidence="13">AG</strain>
    </source>
</reference>
<name>A0AAD5E365_UMBRA</name>
<accession>A0AAD5E365</accession>
<evidence type="ECO:0000256" key="11">
    <source>
        <dbReference type="PIRSR" id="PIRSR602403-1"/>
    </source>
</evidence>
<dbReference type="GO" id="GO:0005506">
    <property type="term" value="F:iron ion binding"/>
    <property type="evidence" value="ECO:0007669"/>
    <property type="project" value="InterPro"/>
</dbReference>